<dbReference type="FunFam" id="3.30.70.270:FF:000001">
    <property type="entry name" value="Diguanylate cyclase domain protein"/>
    <property type="match status" value="1"/>
</dbReference>
<protein>
    <recommendedName>
        <fullName evidence="8">EAL domain-containing protein</fullName>
    </recommendedName>
</protein>
<dbReference type="CDD" id="cd01948">
    <property type="entry name" value="EAL"/>
    <property type="match status" value="1"/>
</dbReference>
<dbReference type="GO" id="GO:0006355">
    <property type="term" value="P:regulation of DNA-templated transcription"/>
    <property type="evidence" value="ECO:0007669"/>
    <property type="project" value="InterPro"/>
</dbReference>
<dbReference type="Pfam" id="PF13426">
    <property type="entry name" value="PAS_9"/>
    <property type="match status" value="1"/>
</dbReference>
<dbReference type="SMART" id="SM00052">
    <property type="entry name" value="EAL"/>
    <property type="match status" value="1"/>
</dbReference>
<dbReference type="InterPro" id="IPR001633">
    <property type="entry name" value="EAL_dom"/>
</dbReference>
<dbReference type="PANTHER" id="PTHR44757">
    <property type="entry name" value="DIGUANYLATE CYCLASE DGCP"/>
    <property type="match status" value="1"/>
</dbReference>
<dbReference type="PROSITE" id="PS50112">
    <property type="entry name" value="PAS"/>
    <property type="match status" value="2"/>
</dbReference>
<feature type="transmembrane region" description="Helical" evidence="1">
    <location>
        <begin position="127"/>
        <end position="146"/>
    </location>
</feature>
<dbReference type="InterPro" id="IPR001610">
    <property type="entry name" value="PAC"/>
</dbReference>
<dbReference type="SMART" id="SM00086">
    <property type="entry name" value="PAC"/>
    <property type="match status" value="2"/>
</dbReference>
<keyword evidence="7" id="KW-1185">Reference proteome</keyword>
<dbReference type="InterPro" id="IPR035919">
    <property type="entry name" value="EAL_sf"/>
</dbReference>
<dbReference type="InterPro" id="IPR000014">
    <property type="entry name" value="PAS"/>
</dbReference>
<dbReference type="SMART" id="SM00091">
    <property type="entry name" value="PAS"/>
    <property type="match status" value="2"/>
</dbReference>
<dbReference type="Proteomes" id="UP001057291">
    <property type="component" value="Unassembled WGS sequence"/>
</dbReference>
<feature type="transmembrane region" description="Helical" evidence="1">
    <location>
        <begin position="97"/>
        <end position="115"/>
    </location>
</feature>
<evidence type="ECO:0000256" key="1">
    <source>
        <dbReference type="SAM" id="Phobius"/>
    </source>
</evidence>
<accession>A0AAV4LIW5</accession>
<evidence type="ECO:0000313" key="7">
    <source>
        <dbReference type="Proteomes" id="UP001057291"/>
    </source>
</evidence>
<dbReference type="SMART" id="SM00267">
    <property type="entry name" value="GGDEF"/>
    <property type="match status" value="1"/>
</dbReference>
<dbReference type="NCBIfam" id="TIGR00229">
    <property type="entry name" value="sensory_box"/>
    <property type="match status" value="2"/>
</dbReference>
<dbReference type="NCBIfam" id="TIGR00254">
    <property type="entry name" value="GGDEF"/>
    <property type="match status" value="1"/>
</dbReference>
<feature type="transmembrane region" description="Helical" evidence="1">
    <location>
        <begin position="25"/>
        <end position="47"/>
    </location>
</feature>
<evidence type="ECO:0000259" key="4">
    <source>
        <dbReference type="PROSITE" id="PS50883"/>
    </source>
</evidence>
<dbReference type="CDD" id="cd00130">
    <property type="entry name" value="PAS"/>
    <property type="match status" value="2"/>
</dbReference>
<dbReference type="PROSITE" id="PS50887">
    <property type="entry name" value="GGDEF"/>
    <property type="match status" value="1"/>
</dbReference>
<evidence type="ECO:0000313" key="6">
    <source>
        <dbReference type="EMBL" id="GIM47755.1"/>
    </source>
</evidence>
<gene>
    <name evidence="6" type="ORF">DNHGIG_33040</name>
</gene>
<dbReference type="Gene3D" id="3.30.450.20">
    <property type="entry name" value="PAS domain"/>
    <property type="match status" value="2"/>
</dbReference>
<evidence type="ECO:0000259" key="5">
    <source>
        <dbReference type="PROSITE" id="PS50887"/>
    </source>
</evidence>
<dbReference type="EMBL" id="BOQE01000001">
    <property type="protein sequence ID" value="GIM47755.1"/>
    <property type="molecule type" value="Genomic_DNA"/>
</dbReference>
<dbReference type="Pfam" id="PF17159">
    <property type="entry name" value="MASE3"/>
    <property type="match status" value="1"/>
</dbReference>
<dbReference type="InterPro" id="IPR052155">
    <property type="entry name" value="Biofilm_reg_signaling"/>
</dbReference>
<feature type="domain" description="PAS" evidence="2">
    <location>
        <begin position="320"/>
        <end position="366"/>
    </location>
</feature>
<dbReference type="InterPro" id="IPR000160">
    <property type="entry name" value="GGDEF_dom"/>
</dbReference>
<dbReference type="SUPFAM" id="SSF55785">
    <property type="entry name" value="PYP-like sensor domain (PAS domain)"/>
    <property type="match status" value="2"/>
</dbReference>
<dbReference type="InterPro" id="IPR000700">
    <property type="entry name" value="PAS-assoc_C"/>
</dbReference>
<dbReference type="InterPro" id="IPR035965">
    <property type="entry name" value="PAS-like_dom_sf"/>
</dbReference>
<name>A0AAV4LIW5_9BACL</name>
<dbReference type="Pfam" id="PF00563">
    <property type="entry name" value="EAL"/>
    <property type="match status" value="1"/>
</dbReference>
<dbReference type="PROSITE" id="PS50883">
    <property type="entry name" value="EAL"/>
    <property type="match status" value="1"/>
</dbReference>
<dbReference type="PROSITE" id="PS50113">
    <property type="entry name" value="PAC"/>
    <property type="match status" value="1"/>
</dbReference>
<dbReference type="CDD" id="cd01949">
    <property type="entry name" value="GGDEF"/>
    <property type="match status" value="1"/>
</dbReference>
<feature type="domain" description="PAC" evidence="3">
    <location>
        <begin position="393"/>
        <end position="445"/>
    </location>
</feature>
<sequence>MDLAHILSYLEMPDWGILNSPQKSIYFWLWARSVESISILVVLFWPWQRSQPPWFKRSLLLICFSSLFLILGIMYFGENYLSNVFHEDDGFIRFKQGMELGVILLHLWAAGLVLRRDELPRILRCPSIFLFIWIAGIGEVFFMLYQTVNDALNLLGDVYKAVANGFLLQAILTHGIRYPYERLKRSEQKRMNHEQQLKTILDHTEEAILATDPLGKIQIVNPMAAKLVGLPSEQLIGKPIDDICQIYHTLSGEDCTYKLIQAIRNQEKWEIPPTLYLKDRSGNQIPVLLQITILSQSDSVPIGAIFTLRDLTDKKRYEMQEMLSTRILENMSEGVIITDRNRSIVSVNQAFTNITGYKQEEIQGKTPKILASGIHNREFYQEMWQSLNQYGMWQGEIWDRKKSGEFFLAEVTITAIKDETGFVTHFVSFLKDITLKKQMEEQIRFQAFHDPLTGLSNRSTFLAKLEEAIIEAERTGKKLAVIFLDLDRFKQINDSLGHEAGDRLLQKIAERLLQGVRGSDCVARFGGDEFVVLVSGFSEPHEAKLVAHRILAEIEQPFNLYGRPYFIGASIGISLYPKDGTDQDALIQNADLAMYRAKESGSGVVFYDVEMQVSNTKRMRLETLLRKSIQSPDFELHYQPQFHAQTGEIIGVEALIRWRPEGSDPIPPGTFIPIAEETGLIKPIERWVLQTACRQFSEWQSKLKRPIRLAVNISTSQFQQSHFVDHVKEVLRITHMKPELLELEITESVFMNHPEEAIHTIRSLKKLGVRIALDDFGTGYSSLRYLQDFPVDTLKIDRSFIQTIEKSQATFSIVKAILQMAHDLRIEVIAEGIETPQQRNVLQRLNCEGLQGFLLSPVLTVTEILELLLSEKSAL</sequence>
<keyword evidence="1" id="KW-0812">Transmembrane</keyword>
<comment type="caution">
    <text evidence="6">The sequence shown here is derived from an EMBL/GenBank/DDBJ whole genome shotgun (WGS) entry which is preliminary data.</text>
</comment>
<keyword evidence="1" id="KW-1133">Transmembrane helix</keyword>
<dbReference type="InterPro" id="IPR043128">
    <property type="entry name" value="Rev_trsase/Diguanyl_cyclase"/>
</dbReference>
<dbReference type="Pfam" id="PF00990">
    <property type="entry name" value="GGDEF"/>
    <property type="match status" value="1"/>
</dbReference>
<proteinExistence type="predicted"/>
<organism evidence="6 7">
    <name type="scientific">Collibacillus ludicampi</name>
    <dbReference type="NCBI Taxonomy" id="2771369"/>
    <lineage>
        <taxon>Bacteria</taxon>
        <taxon>Bacillati</taxon>
        <taxon>Bacillota</taxon>
        <taxon>Bacilli</taxon>
        <taxon>Bacillales</taxon>
        <taxon>Alicyclobacillaceae</taxon>
        <taxon>Collibacillus</taxon>
    </lineage>
</organism>
<feature type="domain" description="PAS" evidence="2">
    <location>
        <begin position="193"/>
        <end position="266"/>
    </location>
</feature>
<feature type="transmembrane region" description="Helical" evidence="1">
    <location>
        <begin position="59"/>
        <end position="77"/>
    </location>
</feature>
<evidence type="ECO:0008006" key="8">
    <source>
        <dbReference type="Google" id="ProtNLM"/>
    </source>
</evidence>
<keyword evidence="1" id="KW-0472">Membrane</keyword>
<feature type="domain" description="EAL" evidence="4">
    <location>
        <begin position="618"/>
        <end position="872"/>
    </location>
</feature>
<dbReference type="InterPro" id="IPR033425">
    <property type="entry name" value="MASE3"/>
</dbReference>
<evidence type="ECO:0000259" key="3">
    <source>
        <dbReference type="PROSITE" id="PS50113"/>
    </source>
</evidence>
<feature type="domain" description="GGDEF" evidence="5">
    <location>
        <begin position="477"/>
        <end position="609"/>
    </location>
</feature>
<dbReference type="InterPro" id="IPR029787">
    <property type="entry name" value="Nucleotide_cyclase"/>
</dbReference>
<dbReference type="Gene3D" id="3.20.20.450">
    <property type="entry name" value="EAL domain"/>
    <property type="match status" value="1"/>
</dbReference>
<dbReference type="FunFam" id="3.20.20.450:FF:000001">
    <property type="entry name" value="Cyclic di-GMP phosphodiesterase yahA"/>
    <property type="match status" value="1"/>
</dbReference>
<dbReference type="SUPFAM" id="SSF141868">
    <property type="entry name" value="EAL domain-like"/>
    <property type="match status" value="1"/>
</dbReference>
<dbReference type="SUPFAM" id="SSF55073">
    <property type="entry name" value="Nucleotide cyclase"/>
    <property type="match status" value="1"/>
</dbReference>
<dbReference type="Pfam" id="PF00989">
    <property type="entry name" value="PAS"/>
    <property type="match status" value="1"/>
</dbReference>
<dbReference type="AlphaFoldDB" id="A0AAV4LIW5"/>
<dbReference type="PANTHER" id="PTHR44757:SF2">
    <property type="entry name" value="BIOFILM ARCHITECTURE MAINTENANCE PROTEIN MBAA"/>
    <property type="match status" value="1"/>
</dbReference>
<reference evidence="6" key="1">
    <citation type="journal article" date="2023" name="Int. J. Syst. Evol. Microbiol.">
        <title>Collibacillus ludicampi gen. nov., sp. nov., a new soil bacterium of the family Alicyclobacillaceae.</title>
        <authorList>
            <person name="Jojima T."/>
            <person name="Ioku Y."/>
            <person name="Fukuta Y."/>
            <person name="Shirasaka N."/>
            <person name="Matsumura Y."/>
            <person name="Mori M."/>
        </authorList>
    </citation>
    <scope>NUCLEOTIDE SEQUENCE</scope>
    <source>
        <strain evidence="6">TP075</strain>
    </source>
</reference>
<dbReference type="InterPro" id="IPR013767">
    <property type="entry name" value="PAS_fold"/>
</dbReference>
<dbReference type="Gene3D" id="3.30.70.270">
    <property type="match status" value="1"/>
</dbReference>
<evidence type="ECO:0000259" key="2">
    <source>
        <dbReference type="PROSITE" id="PS50112"/>
    </source>
</evidence>